<evidence type="ECO:0000256" key="1">
    <source>
        <dbReference type="SAM" id="MobiDB-lite"/>
    </source>
</evidence>
<proteinExistence type="predicted"/>
<dbReference type="Pfam" id="PF07870">
    <property type="entry name" value="DUF1657"/>
    <property type="match status" value="1"/>
</dbReference>
<dbReference type="RefSeq" id="WP_030034564.1">
    <property type="nucleotide sequence ID" value="NZ_DF384213.1"/>
</dbReference>
<name>A0A0S6U4C0_CLOBO</name>
<feature type="region of interest" description="Disordered" evidence="1">
    <location>
        <begin position="63"/>
        <end position="91"/>
    </location>
</feature>
<sequence>MTVINKLNQTMEMLKSTESNCKTFSMDTDDPNAKQMFNQMAENIKVCENMLQSRINFVMSEEPQYQPEQQQQQIQQEIQMQQQQQDQQQQQ</sequence>
<dbReference type="AlphaFoldDB" id="A0A0S6U4C0"/>
<evidence type="ECO:0008006" key="3">
    <source>
        <dbReference type="Google" id="ProtNLM"/>
    </source>
</evidence>
<protein>
    <recommendedName>
        <fullName evidence="3">DUF1657 domain-containing protein</fullName>
    </recommendedName>
</protein>
<accession>A0A0S6U4C0</accession>
<organism evidence="2">
    <name type="scientific">Clostridium botulinum B str. Osaka05</name>
    <dbReference type="NCBI Taxonomy" id="1407017"/>
    <lineage>
        <taxon>Bacteria</taxon>
        <taxon>Bacillati</taxon>
        <taxon>Bacillota</taxon>
        <taxon>Clostridia</taxon>
        <taxon>Eubacteriales</taxon>
        <taxon>Clostridiaceae</taxon>
        <taxon>Clostridium</taxon>
    </lineage>
</organism>
<evidence type="ECO:0000313" key="2">
    <source>
        <dbReference type="EMBL" id="GAE01882.1"/>
    </source>
</evidence>
<gene>
    <name evidence="2" type="ORF">CBO05C_1572</name>
</gene>
<reference evidence="2" key="1">
    <citation type="submission" date="2013-10" db="EMBL/GenBank/DDBJ databases">
        <title>Draft genome sequence of Clostridium botulinum type B strain Osaka05.</title>
        <authorList>
            <person name="Sakaguchi Y."/>
            <person name="Hosomi K."/>
            <person name="Uchiyama J."/>
            <person name="Ogura Y."/>
            <person name="Sakaguchi M."/>
            <person name="Kohda T."/>
            <person name="Mukamoto M."/>
            <person name="Misawa N."/>
            <person name="Matsuzaki S."/>
            <person name="Hayashi T."/>
            <person name="Kozaki S."/>
        </authorList>
    </citation>
    <scope>NUCLEOTIDE SEQUENCE</scope>
    <source>
        <strain evidence="2">Osaka05</strain>
    </source>
</reference>
<dbReference type="Proteomes" id="UP000054164">
    <property type="component" value="Unassembled WGS sequence"/>
</dbReference>
<dbReference type="HOGENOM" id="CLU_185905_2_0_9"/>
<dbReference type="InterPro" id="IPR012452">
    <property type="entry name" value="DUF1657"/>
</dbReference>
<dbReference type="EMBL" id="DF384213">
    <property type="protein sequence ID" value="GAE01882.1"/>
    <property type="molecule type" value="Genomic_DNA"/>
</dbReference>